<dbReference type="AlphaFoldDB" id="A0A7W7LLS5"/>
<comment type="caution">
    <text evidence="2">The sequence shown here is derived from an EMBL/GenBank/DDBJ whole genome shotgun (WGS) entry which is preliminary data.</text>
</comment>
<evidence type="ECO:0000256" key="1">
    <source>
        <dbReference type="SAM" id="Phobius"/>
    </source>
</evidence>
<evidence type="ECO:0000313" key="3">
    <source>
        <dbReference type="Proteomes" id="UP000556084"/>
    </source>
</evidence>
<accession>A0A7W7LLS5</accession>
<feature type="transmembrane region" description="Helical" evidence="1">
    <location>
        <begin position="83"/>
        <end position="105"/>
    </location>
</feature>
<gene>
    <name evidence="2" type="ORF">FHS39_000946</name>
</gene>
<keyword evidence="1" id="KW-0472">Membrane</keyword>
<sequence length="207" mass="21585">MIEESRGARRTVARTALTAAPLCMLAYGLIRLSDPEHGPGFAWVAGHLALVAGVLLFGVVFLDLHRRTKPAGRAGRWSAGTATVLGLAGTLAVTAQAVIDIVVALRSADRAGMDRLFEQIQSHPGVTPAVYSVGPLLFYVGLLWLVGQLSVQHRASFWCPLLIGLGIVTMAASLDFIPVGSALFFAAFVALGREGAVRAVAGSPSGA</sequence>
<feature type="transmembrane region" description="Helical" evidence="1">
    <location>
        <begin position="125"/>
        <end position="146"/>
    </location>
</feature>
<proteinExistence type="predicted"/>
<keyword evidence="1" id="KW-0812">Transmembrane</keyword>
<dbReference type="RefSeq" id="WP_184346439.1">
    <property type="nucleotide sequence ID" value="NZ_JACHJH010000001.1"/>
</dbReference>
<feature type="transmembrane region" description="Helical" evidence="1">
    <location>
        <begin position="158"/>
        <end position="191"/>
    </location>
</feature>
<feature type="transmembrane region" description="Helical" evidence="1">
    <location>
        <begin position="12"/>
        <end position="30"/>
    </location>
</feature>
<keyword evidence="1" id="KW-1133">Transmembrane helix</keyword>
<reference evidence="2 3" key="1">
    <citation type="submission" date="2020-08" db="EMBL/GenBank/DDBJ databases">
        <title>Genomic Encyclopedia of Type Strains, Phase III (KMG-III): the genomes of soil and plant-associated and newly described type strains.</title>
        <authorList>
            <person name="Whitman W."/>
        </authorList>
    </citation>
    <scope>NUCLEOTIDE SEQUENCE [LARGE SCALE GENOMIC DNA]</scope>
    <source>
        <strain evidence="2 3">CECT 3266</strain>
    </source>
</reference>
<dbReference type="Proteomes" id="UP000556084">
    <property type="component" value="Unassembled WGS sequence"/>
</dbReference>
<feature type="transmembrane region" description="Helical" evidence="1">
    <location>
        <begin position="42"/>
        <end position="62"/>
    </location>
</feature>
<organism evidence="2 3">
    <name type="scientific">Streptomyces olivoverticillatus</name>
    <dbReference type="NCBI Taxonomy" id="66427"/>
    <lineage>
        <taxon>Bacteria</taxon>
        <taxon>Bacillati</taxon>
        <taxon>Actinomycetota</taxon>
        <taxon>Actinomycetes</taxon>
        <taxon>Kitasatosporales</taxon>
        <taxon>Streptomycetaceae</taxon>
        <taxon>Streptomyces</taxon>
    </lineage>
</organism>
<dbReference type="EMBL" id="JACHJH010000001">
    <property type="protein sequence ID" value="MBB4891946.1"/>
    <property type="molecule type" value="Genomic_DNA"/>
</dbReference>
<evidence type="ECO:0000313" key="2">
    <source>
        <dbReference type="EMBL" id="MBB4891946.1"/>
    </source>
</evidence>
<keyword evidence="3" id="KW-1185">Reference proteome</keyword>
<name>A0A7W7LLS5_9ACTN</name>
<protein>
    <submittedName>
        <fullName evidence="2">Uncharacterized membrane protein HdeD (DUF308 family)</fullName>
    </submittedName>
</protein>